<dbReference type="CDD" id="cd15482">
    <property type="entry name" value="Sialidase_non-viral"/>
    <property type="match status" value="1"/>
</dbReference>
<feature type="signal peptide" evidence="4">
    <location>
        <begin position="1"/>
        <end position="22"/>
    </location>
</feature>
<dbReference type="Gene3D" id="2.120.10.10">
    <property type="match status" value="1"/>
</dbReference>
<evidence type="ECO:0000313" key="7">
    <source>
        <dbReference type="Proteomes" id="UP000176204"/>
    </source>
</evidence>
<evidence type="ECO:0000256" key="1">
    <source>
        <dbReference type="ARBA" id="ARBA00000427"/>
    </source>
</evidence>
<dbReference type="GO" id="GO:0005737">
    <property type="term" value="C:cytoplasm"/>
    <property type="evidence" value="ECO:0007669"/>
    <property type="project" value="TreeGrafter"/>
</dbReference>
<dbReference type="InterPro" id="IPR011040">
    <property type="entry name" value="Sialidase"/>
</dbReference>
<proteinExistence type="inferred from homology"/>
<dbReference type="GO" id="GO:0009313">
    <property type="term" value="P:oligosaccharide catabolic process"/>
    <property type="evidence" value="ECO:0007669"/>
    <property type="project" value="TreeGrafter"/>
</dbReference>
<dbReference type="EC" id="3.2.1.18" evidence="3"/>
<keyword evidence="7" id="KW-1185">Reference proteome</keyword>
<sequence length="375" mass="41207">MSLLHSYATCFPFLLCALSAPALVAAAEQQHEELNYVFQSGSNGYHTFRIPAIVQSTKGTLIAFAEGRVNSSSDYGNLDIVARRSSDNGKTWSDLILVQDDGNNQCGNPAPVVDQSTGRIYLLSCGSTGSEGAVLNGKTTREVYSQYSDDDGLTWSKRENISQQVKQPDWRWYATGPCSGIQIQAGKYKGRLVIPANHSDAGKTYRAHCFYSDDHGRTWKLGATAGDGSNESQIAEIAPGKLVHNMRMQTHSKGCRGVRYSNDGGATWTDLKHETSLPCPRCQASVIRDNARANTLYFSNPSAPKARKEMSIRTSTDGGKTWPYKKIVFAGNTAYSNLLDLDKNSLGILFEAWQPDKNGIVFSIINKKDLRVRDK</sequence>
<feature type="chain" id="PRO_5014266563" description="exo-alpha-sialidase" evidence="4">
    <location>
        <begin position="23"/>
        <end position="375"/>
    </location>
</feature>
<dbReference type="EMBL" id="LT629973">
    <property type="protein sequence ID" value="SEH72311.1"/>
    <property type="molecule type" value="Genomic_DNA"/>
</dbReference>
<dbReference type="RefSeq" id="WP_067772523.1">
    <property type="nucleotide sequence ID" value="NZ_LIGX01000002.1"/>
</dbReference>
<comment type="similarity">
    <text evidence="2">Belongs to the glycosyl hydrolase 33 family.</text>
</comment>
<dbReference type="KEGG" id="agl:PYTT_0238"/>
<dbReference type="STRING" id="1679444.PYTT_0238"/>
<reference evidence="7" key="1">
    <citation type="submission" date="2016-09" db="EMBL/GenBank/DDBJ databases">
        <authorList>
            <person name="Koehorst J."/>
        </authorList>
    </citation>
    <scope>NUCLEOTIDE SEQUENCE [LARGE SCALE GENOMIC DNA]</scope>
</reference>
<comment type="catalytic activity">
    <reaction evidence="1">
        <text>Hydrolysis of alpha-(2-&gt;3)-, alpha-(2-&gt;6)-, alpha-(2-&gt;8)- glycosidic linkages of terminal sialic acid residues in oligosaccharides, glycoproteins, glycolipids, colominic acid and synthetic substrates.</text>
        <dbReference type="EC" id="3.2.1.18"/>
    </reaction>
</comment>
<dbReference type="SUPFAM" id="SSF50939">
    <property type="entry name" value="Sialidases"/>
    <property type="match status" value="1"/>
</dbReference>
<evidence type="ECO:0000313" key="6">
    <source>
        <dbReference type="EMBL" id="SEH72311.1"/>
    </source>
</evidence>
<dbReference type="InterPro" id="IPR026856">
    <property type="entry name" value="Sialidase_fam"/>
</dbReference>
<evidence type="ECO:0000256" key="2">
    <source>
        <dbReference type="ARBA" id="ARBA00009348"/>
    </source>
</evidence>
<evidence type="ECO:0000256" key="3">
    <source>
        <dbReference type="ARBA" id="ARBA00012733"/>
    </source>
</evidence>
<dbReference type="AlphaFoldDB" id="A0A1C7PEK6"/>
<dbReference type="PANTHER" id="PTHR10628:SF30">
    <property type="entry name" value="EXO-ALPHA-SIALIDASE"/>
    <property type="match status" value="1"/>
</dbReference>
<dbReference type="Proteomes" id="UP000176204">
    <property type="component" value="Chromosome I"/>
</dbReference>
<gene>
    <name evidence="6" type="ORF">PYTT_0238</name>
</gene>
<accession>A0A1C7PEK6</accession>
<dbReference type="OrthoDB" id="7294637at2"/>
<dbReference type="PANTHER" id="PTHR10628">
    <property type="entry name" value="SIALIDASE"/>
    <property type="match status" value="1"/>
</dbReference>
<organism evidence="6 7">
    <name type="scientific">Akkermansia glycaniphila</name>
    <dbReference type="NCBI Taxonomy" id="1679444"/>
    <lineage>
        <taxon>Bacteria</taxon>
        <taxon>Pseudomonadati</taxon>
        <taxon>Verrucomicrobiota</taxon>
        <taxon>Verrucomicrobiia</taxon>
        <taxon>Verrucomicrobiales</taxon>
        <taxon>Akkermansiaceae</taxon>
        <taxon>Akkermansia</taxon>
    </lineage>
</organism>
<dbReference type="GO" id="GO:0004308">
    <property type="term" value="F:exo-alpha-sialidase activity"/>
    <property type="evidence" value="ECO:0007669"/>
    <property type="project" value="UniProtKB-EC"/>
</dbReference>
<name>A0A1C7PEK6_9BACT</name>
<protein>
    <recommendedName>
        <fullName evidence="3">exo-alpha-sialidase</fullName>
        <ecNumber evidence="3">3.2.1.18</ecNumber>
    </recommendedName>
</protein>
<dbReference type="GO" id="GO:0006689">
    <property type="term" value="P:ganglioside catabolic process"/>
    <property type="evidence" value="ECO:0007669"/>
    <property type="project" value="TreeGrafter"/>
</dbReference>
<dbReference type="InterPro" id="IPR036278">
    <property type="entry name" value="Sialidase_sf"/>
</dbReference>
<keyword evidence="4" id="KW-0732">Signal</keyword>
<dbReference type="Pfam" id="PF13088">
    <property type="entry name" value="BNR_2"/>
    <property type="match status" value="1"/>
</dbReference>
<evidence type="ECO:0000256" key="4">
    <source>
        <dbReference type="SAM" id="SignalP"/>
    </source>
</evidence>
<dbReference type="GO" id="GO:0016020">
    <property type="term" value="C:membrane"/>
    <property type="evidence" value="ECO:0007669"/>
    <property type="project" value="TreeGrafter"/>
</dbReference>
<evidence type="ECO:0000259" key="5">
    <source>
        <dbReference type="Pfam" id="PF13088"/>
    </source>
</evidence>
<feature type="domain" description="Sialidase" evidence="5">
    <location>
        <begin position="59"/>
        <end position="339"/>
    </location>
</feature>